<dbReference type="Proteomes" id="UP000317940">
    <property type="component" value="Unassembled WGS sequence"/>
</dbReference>
<feature type="compositionally biased region" description="Low complexity" evidence="1">
    <location>
        <begin position="579"/>
        <end position="609"/>
    </location>
</feature>
<protein>
    <submittedName>
        <fullName evidence="2">Uncharacterized protein</fullName>
    </submittedName>
</protein>
<dbReference type="EMBL" id="VIWT01000008">
    <property type="protein sequence ID" value="TWF71686.1"/>
    <property type="molecule type" value="Genomic_DNA"/>
</dbReference>
<reference evidence="2 3" key="1">
    <citation type="submission" date="2019-06" db="EMBL/GenBank/DDBJ databases">
        <title>Sequencing the genomes of 1000 actinobacteria strains.</title>
        <authorList>
            <person name="Klenk H.-P."/>
        </authorList>
    </citation>
    <scope>NUCLEOTIDE SEQUENCE [LARGE SCALE GENOMIC DNA]</scope>
    <source>
        <strain evidence="2 3">DSM 44826</strain>
    </source>
</reference>
<keyword evidence="3" id="KW-1185">Reference proteome</keyword>
<accession>A0A561S9Y8</accession>
<evidence type="ECO:0000313" key="2">
    <source>
        <dbReference type="EMBL" id="TWF71686.1"/>
    </source>
</evidence>
<feature type="compositionally biased region" description="Polar residues" evidence="1">
    <location>
        <begin position="557"/>
        <end position="572"/>
    </location>
</feature>
<name>A0A561S9Y8_9ACTN</name>
<feature type="region of interest" description="Disordered" evidence="1">
    <location>
        <begin position="419"/>
        <end position="447"/>
    </location>
</feature>
<feature type="region of interest" description="Disordered" evidence="1">
    <location>
        <begin position="227"/>
        <end position="296"/>
    </location>
</feature>
<evidence type="ECO:0000256" key="1">
    <source>
        <dbReference type="SAM" id="MobiDB-lite"/>
    </source>
</evidence>
<evidence type="ECO:0000313" key="3">
    <source>
        <dbReference type="Proteomes" id="UP000317940"/>
    </source>
</evidence>
<proteinExistence type="predicted"/>
<feature type="region of interest" description="Disordered" evidence="1">
    <location>
        <begin position="557"/>
        <end position="630"/>
    </location>
</feature>
<comment type="caution">
    <text evidence="2">The sequence shown here is derived from an EMBL/GenBank/DDBJ whole genome shotgun (WGS) entry which is preliminary data.</text>
</comment>
<gene>
    <name evidence="2" type="ORF">FHX73_1857</name>
</gene>
<feature type="compositionally biased region" description="Polar residues" evidence="1">
    <location>
        <begin position="346"/>
        <end position="370"/>
    </location>
</feature>
<organism evidence="2 3">
    <name type="scientific">Kitasatospora viridis</name>
    <dbReference type="NCBI Taxonomy" id="281105"/>
    <lineage>
        <taxon>Bacteria</taxon>
        <taxon>Bacillati</taxon>
        <taxon>Actinomycetota</taxon>
        <taxon>Actinomycetes</taxon>
        <taxon>Kitasatosporales</taxon>
        <taxon>Streptomycetaceae</taxon>
        <taxon>Kitasatospora</taxon>
    </lineage>
</organism>
<dbReference type="AlphaFoldDB" id="A0A561S9Y8"/>
<feature type="compositionally biased region" description="Polar residues" evidence="1">
    <location>
        <begin position="437"/>
        <end position="446"/>
    </location>
</feature>
<feature type="region of interest" description="Disordered" evidence="1">
    <location>
        <begin position="326"/>
        <end position="405"/>
    </location>
</feature>
<sequence>MLRRLSRWLGRLSSADLAAAALEEIVTTPKDRGAILRAINAAPTLAAQARLVAQLDEMDRTAAVDAAREREIDWAATVVTETLTPAPTFERTSSASDWLAGLGEPEVDRSAIVAQAGLWFSQLSPEVRADEAEFTEQAKGLAHRVAAGYGAGREEAVQVFTDYAAFLRAQAGSGLDQIQQTTAPDGVTNKPTELPTDVFDNFAPPVHELNSGSVGTETSERNPLLQEIMSGNGGQGTPEKPGGHSTTDELSWNPPGGGNGPSPAPAGDGGQGSPEQLGGHQDGGDVPRRAQAASGLPQIQQAIDVHDHPAPTPLPEQVMFPWEMSGEEHDEGGHAVPGGVPARPAQHTTAGRQVQADQWSHPHQTVQPNIANTPASTPPAAPGTAAQGAADGKDPAGQAPSFSDGHAARSYVDAYTSAQPASVGQDVPVSLGGDNGQGTKKPQQVYASRHVATRQEMQHPDFQRGYRYAMRWRPGTPLVLAGTAEMEAGIYAGLTDHPAQRGEWIKEHQRLAGRAPALGQRIALHRRFTHQVAAEHGLPTDGTYLQAQAATTLQMDTTAPGTSADPSGSTPINGPGRPGPLAGGMDAAAAGGPSPYNGAAPTGAPVVPASRGVDSPGVVQTLPDSGMTPPQYALPASAAAFRRRVQAGLLQERNGEQS</sequence>